<organism evidence="1 2">
    <name type="scientific">Panagrolaimus sp. ES5</name>
    <dbReference type="NCBI Taxonomy" id="591445"/>
    <lineage>
        <taxon>Eukaryota</taxon>
        <taxon>Metazoa</taxon>
        <taxon>Ecdysozoa</taxon>
        <taxon>Nematoda</taxon>
        <taxon>Chromadorea</taxon>
        <taxon>Rhabditida</taxon>
        <taxon>Tylenchina</taxon>
        <taxon>Panagrolaimomorpha</taxon>
        <taxon>Panagrolaimoidea</taxon>
        <taxon>Panagrolaimidae</taxon>
        <taxon>Panagrolaimus</taxon>
    </lineage>
</organism>
<protein>
    <submittedName>
        <fullName evidence="2">Uncharacterized protein</fullName>
    </submittedName>
</protein>
<proteinExistence type="predicted"/>
<accession>A0AC34GNS2</accession>
<evidence type="ECO:0000313" key="1">
    <source>
        <dbReference type="Proteomes" id="UP000887579"/>
    </source>
</evidence>
<name>A0AC34GNS2_9BILA</name>
<evidence type="ECO:0000313" key="2">
    <source>
        <dbReference type="WBParaSite" id="ES5_v2.g568.t1"/>
    </source>
</evidence>
<dbReference type="Proteomes" id="UP000887579">
    <property type="component" value="Unplaced"/>
</dbReference>
<reference evidence="2" key="1">
    <citation type="submission" date="2022-11" db="UniProtKB">
        <authorList>
            <consortium name="WormBaseParasite"/>
        </authorList>
    </citation>
    <scope>IDENTIFICATION</scope>
</reference>
<dbReference type="WBParaSite" id="ES5_v2.g568.t1">
    <property type="protein sequence ID" value="ES5_v2.g568.t1"/>
    <property type="gene ID" value="ES5_v2.g568"/>
</dbReference>
<sequence>MAEILKDKQFFDYLLQSLVDHYEKLCGLRFVARRPEFTKEFFHLYWLQLIKIAKFVNVPHVNVKDKDDEREERKIHNEFDSICRSFFEVCESYIDLRFTTIFLFKGSQLADEEAIEECYKFMLALLFVSFWVADNNQGCPNVILKEPMARDVHACFNKYFKNSHRGNNEDFKDFIFDENKEHSALLPLFFSPKCSFNTSGLYCFNISQKVERSTRENTINASLLSETTEALMKAMKEEKLVTDNKHIQKTLNGETAELRGLATTYTVEKYKLEDVKEDLQEKFEKVTKLYGDIMEEKRGVQKDLIKAEHELATSNNLVMQKQAEIKNIFEQLQFLNDVNSKLQKECDSSKAEMSKAVAENARLNDSVKELEDEQRNLQEKLDARMAEFYDFNKLYGDIMEEKHGIHNDLMEVKNKLVDSNKQLQFLKTENKSFQIERDSCKTELTEIVAENDRLKNTVAARNFELEEVRKRSIYLAEEKKVVQQYLMAIKGELSNAKCQIVEKENVNKYIHRQLESSNGTVSELESKLRSLNVVSTDVADKEKLKELKKALNGTTEYEENLEIDKQVLQESLYLKTPQKTSSSATCELQKHFTFLPQNDGENGLSSSSDSENEERPPPKLPKPNSLKAPVIGLIQCLENHFIKTDKNFAEMNSEMNENFDKINERLNRVLGTGENDIASWLERKSKRHMEKHFTRDFKCNYKFKRSDSFEEELDLFSTRTENENAIMAEVTMSLIDERKLKLCVDKRARLAEHLNIQKEDIQAFIVTLRMDSNNKEMAHTNAPDTYDQKLTKKEI</sequence>